<feature type="compositionally biased region" description="Polar residues" evidence="3">
    <location>
        <begin position="114"/>
        <end position="124"/>
    </location>
</feature>
<dbReference type="CDD" id="cd06464">
    <property type="entry name" value="ACD_sHsps-like"/>
    <property type="match status" value="1"/>
</dbReference>
<dbReference type="SUPFAM" id="SSF49764">
    <property type="entry name" value="HSP20-like chaperones"/>
    <property type="match status" value="1"/>
</dbReference>
<accession>A0A810BDC6</accession>
<protein>
    <recommendedName>
        <fullName evidence="4">SHSP domain-containing protein</fullName>
    </recommendedName>
</protein>
<evidence type="ECO:0000256" key="1">
    <source>
        <dbReference type="PROSITE-ProRule" id="PRU00285"/>
    </source>
</evidence>
<reference evidence="5" key="1">
    <citation type="submission" date="2020-05" db="EMBL/GenBank/DDBJ databases">
        <title>Complete genome sequence of Bradyrhizobium diazoefficiens XF8 isolated from soybean nodule.</title>
        <authorList>
            <person name="Noda R."/>
            <person name="Kakizaki K."/>
            <person name="Minamisawa K."/>
        </authorList>
    </citation>
    <scope>NUCLEOTIDE SEQUENCE</scope>
    <source>
        <strain evidence="5">XF8</strain>
    </source>
</reference>
<gene>
    <name evidence="5" type="ORF">XF8B_41150</name>
</gene>
<name>A0A810BDC6_9BRAD</name>
<evidence type="ECO:0000259" key="4">
    <source>
        <dbReference type="PROSITE" id="PS01031"/>
    </source>
</evidence>
<feature type="domain" description="SHSP" evidence="4">
    <location>
        <begin position="55"/>
        <end position="143"/>
    </location>
</feature>
<evidence type="ECO:0000256" key="2">
    <source>
        <dbReference type="RuleBase" id="RU003616"/>
    </source>
</evidence>
<feature type="region of interest" description="Disordered" evidence="3">
    <location>
        <begin position="99"/>
        <end position="143"/>
    </location>
</feature>
<dbReference type="InterPro" id="IPR002068">
    <property type="entry name" value="A-crystallin/Hsp20_dom"/>
</dbReference>
<evidence type="ECO:0000313" key="5">
    <source>
        <dbReference type="EMBL" id="BCE74004.1"/>
    </source>
</evidence>
<sequence>MGIKDLIPWNNGGREVGIHRGADVNPFLTLHREMNRMFDEVFRGFDLAPFGSSRGLSGLGWPQIDIDETDKEVRITAELPGLEEKDVSLEIANGVLSISGEKNPNRKTRHVVSANDTTADSNGVSRWRASTRTKSRPRSRTAS</sequence>
<dbReference type="EMBL" id="AP023097">
    <property type="protein sequence ID" value="BCE74004.1"/>
    <property type="molecule type" value="Genomic_DNA"/>
</dbReference>
<dbReference type="AlphaFoldDB" id="A0A810BDC6"/>
<proteinExistence type="inferred from homology"/>
<feature type="compositionally biased region" description="Basic residues" evidence="3">
    <location>
        <begin position="129"/>
        <end position="143"/>
    </location>
</feature>
<evidence type="ECO:0000256" key="3">
    <source>
        <dbReference type="SAM" id="MobiDB-lite"/>
    </source>
</evidence>
<organism evidence="5">
    <name type="scientific">Bradyrhizobium diazoefficiens</name>
    <dbReference type="NCBI Taxonomy" id="1355477"/>
    <lineage>
        <taxon>Bacteria</taxon>
        <taxon>Pseudomonadati</taxon>
        <taxon>Pseudomonadota</taxon>
        <taxon>Alphaproteobacteria</taxon>
        <taxon>Hyphomicrobiales</taxon>
        <taxon>Nitrobacteraceae</taxon>
        <taxon>Bradyrhizobium</taxon>
    </lineage>
</organism>
<dbReference type="Gene3D" id="2.60.40.790">
    <property type="match status" value="1"/>
</dbReference>
<dbReference type="Pfam" id="PF00011">
    <property type="entry name" value="HSP20"/>
    <property type="match status" value="1"/>
</dbReference>
<dbReference type="PROSITE" id="PS01031">
    <property type="entry name" value="SHSP"/>
    <property type="match status" value="1"/>
</dbReference>
<dbReference type="InterPro" id="IPR008978">
    <property type="entry name" value="HSP20-like_chaperone"/>
</dbReference>
<comment type="similarity">
    <text evidence="1 2">Belongs to the small heat shock protein (HSP20) family.</text>
</comment>